<protein>
    <recommendedName>
        <fullName evidence="9">Kinetochore protein SPC25</fullName>
    </recommendedName>
</protein>
<accession>A0A9P5YDH5</accession>
<evidence type="ECO:0000256" key="3">
    <source>
        <dbReference type="ARBA" id="ARBA00022618"/>
    </source>
</evidence>
<dbReference type="PANTHER" id="PTHR14281:SF0">
    <property type="entry name" value="KINETOCHORE PROTEIN SPC25"/>
    <property type="match status" value="1"/>
</dbReference>
<comment type="caution">
    <text evidence="12">The sequence shown here is derived from an EMBL/GenBank/DDBJ whole genome shotgun (WGS) entry which is preliminary data.</text>
</comment>
<keyword evidence="3 9" id="KW-0132">Cell division</keyword>
<keyword evidence="4 9" id="KW-0498">Mitosis</keyword>
<dbReference type="GO" id="GO:0005634">
    <property type="term" value="C:nucleus"/>
    <property type="evidence" value="ECO:0007669"/>
    <property type="project" value="UniProtKB-SubCell"/>
</dbReference>
<evidence type="ECO:0000313" key="13">
    <source>
        <dbReference type="Proteomes" id="UP000807353"/>
    </source>
</evidence>
<dbReference type="GO" id="GO:0007059">
    <property type="term" value="P:chromosome segregation"/>
    <property type="evidence" value="ECO:0007669"/>
    <property type="project" value="InterPro"/>
</dbReference>
<keyword evidence="7 9" id="KW-0131">Cell cycle</keyword>
<evidence type="ECO:0000313" key="12">
    <source>
        <dbReference type="EMBL" id="KAF9466858.1"/>
    </source>
</evidence>
<dbReference type="OrthoDB" id="4056921at2759"/>
<keyword evidence="9" id="KW-0539">Nucleus</keyword>
<keyword evidence="8 9" id="KW-0137">Centromere</keyword>
<dbReference type="GO" id="GO:0031262">
    <property type="term" value="C:Ndc80 complex"/>
    <property type="evidence" value="ECO:0007669"/>
    <property type="project" value="InterPro"/>
</dbReference>
<dbReference type="InterPro" id="IPR045143">
    <property type="entry name" value="Spc25"/>
</dbReference>
<dbReference type="Gene3D" id="3.30.457.50">
    <property type="entry name" value="Chromosome segregation protein Spc25"/>
    <property type="match status" value="1"/>
</dbReference>
<dbReference type="Pfam" id="PF08234">
    <property type="entry name" value="Spindle_Spc25"/>
    <property type="match status" value="1"/>
</dbReference>
<evidence type="ECO:0000256" key="10">
    <source>
        <dbReference type="SAM" id="Coils"/>
    </source>
</evidence>
<feature type="domain" description="Chromosome segregation protein Spc25 C-terminal" evidence="11">
    <location>
        <begin position="172"/>
        <end position="240"/>
    </location>
</feature>
<dbReference type="GO" id="GO:0051301">
    <property type="term" value="P:cell division"/>
    <property type="evidence" value="ECO:0007669"/>
    <property type="project" value="UniProtKB-UniRule"/>
</dbReference>
<evidence type="ECO:0000256" key="9">
    <source>
        <dbReference type="RuleBase" id="RU367150"/>
    </source>
</evidence>
<evidence type="ECO:0000256" key="6">
    <source>
        <dbReference type="ARBA" id="ARBA00023054"/>
    </source>
</evidence>
<evidence type="ECO:0000256" key="7">
    <source>
        <dbReference type="ARBA" id="ARBA00023306"/>
    </source>
</evidence>
<comment type="similarity">
    <text evidence="1 9">Belongs to the SPC25 family.</text>
</comment>
<dbReference type="AlphaFoldDB" id="A0A9P5YDH5"/>
<dbReference type="PANTHER" id="PTHR14281">
    <property type="entry name" value="KINETOCHORE PROTEIN SPC25-RELATED"/>
    <property type="match status" value="1"/>
</dbReference>
<keyword evidence="6 10" id="KW-0175">Coiled coil</keyword>
<organism evidence="12 13">
    <name type="scientific">Collybia nuda</name>
    <dbReference type="NCBI Taxonomy" id="64659"/>
    <lineage>
        <taxon>Eukaryota</taxon>
        <taxon>Fungi</taxon>
        <taxon>Dikarya</taxon>
        <taxon>Basidiomycota</taxon>
        <taxon>Agaricomycotina</taxon>
        <taxon>Agaricomycetes</taxon>
        <taxon>Agaricomycetidae</taxon>
        <taxon>Agaricales</taxon>
        <taxon>Tricholomatineae</taxon>
        <taxon>Clitocybaceae</taxon>
        <taxon>Collybia</taxon>
    </lineage>
</organism>
<name>A0A9P5YDH5_9AGAR</name>
<evidence type="ECO:0000256" key="2">
    <source>
        <dbReference type="ARBA" id="ARBA00022454"/>
    </source>
</evidence>
<dbReference type="EMBL" id="MU150239">
    <property type="protein sequence ID" value="KAF9466858.1"/>
    <property type="molecule type" value="Genomic_DNA"/>
</dbReference>
<keyword evidence="5 9" id="KW-0995">Kinetochore</keyword>
<sequence>MTHVLRFPQVDLASVLANQNPRIDLRLEVYENSTRNFLKAVANYKNRAIATISDRRNNQTTEKKKIIERTQLVEAETNQCKLTEIELVADLEREKEEKRDAELSVAAFKRQLASLKERCSSIEVEIEQYRAITGNLRRERNKERSTLTMHASRVSPALEACEHRLSCIVEGIEREQLLIRFWLVDPSEPQREFSFVMDVSDTAYKVIMSSPPLPSLPILVDDLNITRDVYGFIKLVREAYEAHITVNL</sequence>
<dbReference type="InterPro" id="IPR013255">
    <property type="entry name" value="Spc25_C"/>
</dbReference>
<comment type="function">
    <text evidence="9">Acts as a component of the essential kinetochore-associated NDC80 complex, which is required for chromosome segregation and spindle checkpoint activity.</text>
</comment>
<comment type="subunit">
    <text evidence="9">Component of the NDC80 complex.</text>
</comment>
<feature type="coiled-coil region" evidence="10">
    <location>
        <begin position="91"/>
        <end position="132"/>
    </location>
</feature>
<proteinExistence type="inferred from homology"/>
<keyword evidence="13" id="KW-1185">Reference proteome</keyword>
<evidence type="ECO:0000256" key="8">
    <source>
        <dbReference type="ARBA" id="ARBA00023328"/>
    </source>
</evidence>
<dbReference type="CDD" id="cd23784">
    <property type="entry name" value="RWD_Spc25"/>
    <property type="match status" value="1"/>
</dbReference>
<evidence type="ECO:0000256" key="5">
    <source>
        <dbReference type="ARBA" id="ARBA00022838"/>
    </source>
</evidence>
<evidence type="ECO:0000259" key="11">
    <source>
        <dbReference type="Pfam" id="PF08234"/>
    </source>
</evidence>
<gene>
    <name evidence="12" type="ORF">BDZ94DRAFT_1249955</name>
</gene>
<dbReference type="Proteomes" id="UP000807353">
    <property type="component" value="Unassembled WGS sequence"/>
</dbReference>
<keyword evidence="2 9" id="KW-0158">Chromosome</keyword>
<reference evidence="12" key="1">
    <citation type="submission" date="2020-11" db="EMBL/GenBank/DDBJ databases">
        <authorList>
            <consortium name="DOE Joint Genome Institute"/>
            <person name="Ahrendt S."/>
            <person name="Riley R."/>
            <person name="Andreopoulos W."/>
            <person name="Labutti K."/>
            <person name="Pangilinan J."/>
            <person name="Ruiz-Duenas F.J."/>
            <person name="Barrasa J.M."/>
            <person name="Sanchez-Garcia M."/>
            <person name="Camarero S."/>
            <person name="Miyauchi S."/>
            <person name="Serrano A."/>
            <person name="Linde D."/>
            <person name="Babiker R."/>
            <person name="Drula E."/>
            <person name="Ayuso-Fernandez I."/>
            <person name="Pacheco R."/>
            <person name="Padilla G."/>
            <person name="Ferreira P."/>
            <person name="Barriuso J."/>
            <person name="Kellner H."/>
            <person name="Castanera R."/>
            <person name="Alfaro M."/>
            <person name="Ramirez L."/>
            <person name="Pisabarro A.G."/>
            <person name="Kuo A."/>
            <person name="Tritt A."/>
            <person name="Lipzen A."/>
            <person name="He G."/>
            <person name="Yan M."/>
            <person name="Ng V."/>
            <person name="Cullen D."/>
            <person name="Martin F."/>
            <person name="Rosso M.-N."/>
            <person name="Henrissat B."/>
            <person name="Hibbett D."/>
            <person name="Martinez A.T."/>
            <person name="Grigoriev I.V."/>
        </authorList>
    </citation>
    <scope>NUCLEOTIDE SEQUENCE</scope>
    <source>
        <strain evidence="12">CBS 247.69</strain>
    </source>
</reference>
<comment type="subcellular location">
    <subcellularLocation>
        <location evidence="9">Nucleus</location>
    </subcellularLocation>
    <subcellularLocation>
        <location evidence="9">Chromosome</location>
        <location evidence="9">Centromere</location>
        <location evidence="9">Kinetochore</location>
    </subcellularLocation>
</comment>
<evidence type="ECO:0000256" key="4">
    <source>
        <dbReference type="ARBA" id="ARBA00022776"/>
    </source>
</evidence>
<evidence type="ECO:0000256" key="1">
    <source>
        <dbReference type="ARBA" id="ARBA00006379"/>
    </source>
</evidence>